<dbReference type="EMBL" id="FLQY01000318">
    <property type="protein sequence ID" value="SBT10149.1"/>
    <property type="molecule type" value="Genomic_DNA"/>
</dbReference>
<evidence type="ECO:0000313" key="2">
    <source>
        <dbReference type="Proteomes" id="UP000199600"/>
    </source>
</evidence>
<reference evidence="1 2" key="1">
    <citation type="submission" date="2016-06" db="EMBL/GenBank/DDBJ databases">
        <authorList>
            <person name="Kjaerup R.B."/>
            <person name="Dalgaard T.S."/>
            <person name="Juul-Madsen H.R."/>
        </authorList>
    </citation>
    <scope>NUCLEOTIDE SEQUENCE [LARGE SCALE GENOMIC DNA]</scope>
    <source>
        <strain evidence="1">2</strain>
    </source>
</reference>
<evidence type="ECO:0000313" key="1">
    <source>
        <dbReference type="EMBL" id="SBT10149.1"/>
    </source>
</evidence>
<proteinExistence type="predicted"/>
<dbReference type="Proteomes" id="UP000199600">
    <property type="component" value="Unassembled WGS sequence"/>
</dbReference>
<protein>
    <recommendedName>
        <fullName evidence="3">Transposase</fullName>
    </recommendedName>
</protein>
<accession>A0A1A8XYW9</accession>
<keyword evidence="2" id="KW-1185">Reference proteome</keyword>
<organism evidence="1 2">
    <name type="scientific">Candidatus Propionivibrio aalborgensis</name>
    <dbReference type="NCBI Taxonomy" id="1860101"/>
    <lineage>
        <taxon>Bacteria</taxon>
        <taxon>Pseudomonadati</taxon>
        <taxon>Pseudomonadota</taxon>
        <taxon>Betaproteobacteria</taxon>
        <taxon>Rhodocyclales</taxon>
        <taxon>Rhodocyclaceae</taxon>
        <taxon>Propionivibrio</taxon>
    </lineage>
</organism>
<name>A0A1A8XYW9_9RHOO</name>
<gene>
    <name evidence="1" type="ORF">PROAA_3850001</name>
</gene>
<sequence length="270" mass="31103">MQPQTLERMSRDIVSDAATLSDDEARYLVDAYYMMQEDRKRAHNQARAVEQNADEAHSVSDNKIINWLADQSQMLEHQIKRALDKYTEAHYMGSWMREVVGIGPVISAGLLAHIDIEKAPTVGHIWRFAGLDPTQKWEKGQRRPWNATLKTLCWKAGQSFMKFSGREDCYYGAIYRQRKAFEIERNERGDNKELAAEIIKKIGKTTEAYKSLIEGKLPPGQIDARSRRYAVKLFLSHAHGAWYEKHYGEKPPIPYPIAILGHAHMINRPH</sequence>
<evidence type="ECO:0008006" key="3">
    <source>
        <dbReference type="Google" id="ProtNLM"/>
    </source>
</evidence>
<dbReference type="AlphaFoldDB" id="A0A1A8XYW9"/>